<dbReference type="InterPro" id="IPR012873">
    <property type="entry name" value="DUF1672"/>
</dbReference>
<organism evidence="1 2">
    <name type="scientific">Rossellomorea marisflavi</name>
    <dbReference type="NCBI Taxonomy" id="189381"/>
    <lineage>
        <taxon>Bacteria</taxon>
        <taxon>Bacillati</taxon>
        <taxon>Bacillota</taxon>
        <taxon>Bacilli</taxon>
        <taxon>Bacillales</taxon>
        <taxon>Bacillaceae</taxon>
        <taxon>Rossellomorea</taxon>
    </lineage>
</organism>
<dbReference type="Proteomes" id="UP000322997">
    <property type="component" value="Unassembled WGS sequence"/>
</dbReference>
<dbReference type="Pfam" id="PF07901">
    <property type="entry name" value="DUF1672"/>
    <property type="match status" value="1"/>
</dbReference>
<dbReference type="PROSITE" id="PS51257">
    <property type="entry name" value="PROKAR_LIPOPROTEIN"/>
    <property type="match status" value="1"/>
</dbReference>
<dbReference type="RefSeq" id="WP_148985200.1">
    <property type="nucleotide sequence ID" value="NZ_CP128801.1"/>
</dbReference>
<dbReference type="AlphaFoldDB" id="A0A5D4RZH4"/>
<evidence type="ECO:0000313" key="2">
    <source>
        <dbReference type="Proteomes" id="UP000322997"/>
    </source>
</evidence>
<reference evidence="1 2" key="1">
    <citation type="submission" date="2019-08" db="EMBL/GenBank/DDBJ databases">
        <title>Bacillus genomes from the desert of Cuatro Cienegas, Coahuila.</title>
        <authorList>
            <person name="Olmedo-Alvarez G."/>
        </authorList>
    </citation>
    <scope>NUCLEOTIDE SEQUENCE [LARGE SCALE GENOMIC DNA]</scope>
    <source>
        <strain evidence="1 2">CH108_3D</strain>
    </source>
</reference>
<name>A0A5D4RZH4_9BACI</name>
<accession>A0A5D4RZH4</accession>
<dbReference type="EMBL" id="VTEQ01000002">
    <property type="protein sequence ID" value="TYS55184.1"/>
    <property type="molecule type" value="Genomic_DNA"/>
</dbReference>
<gene>
    <name evidence="1" type="ORF">FZC83_09565</name>
</gene>
<proteinExistence type="predicted"/>
<protein>
    <submittedName>
        <fullName evidence="1">DUF1672 family protein</fullName>
    </submittedName>
</protein>
<comment type="caution">
    <text evidence="1">The sequence shown here is derived from an EMBL/GenBank/DDBJ whole genome shotgun (WGS) entry which is preliminary data.</text>
</comment>
<evidence type="ECO:0000313" key="1">
    <source>
        <dbReference type="EMBL" id="TYS55184.1"/>
    </source>
</evidence>
<sequence>MKHKWKLFVCGISISLLLGGCFGVENGGKSDVKKSHTKQDENARSEDVYESVLTYTGEGYDLPGGEETEKIAKEQKDEVVKATKDYLKKEYNTDIEVHNMVGNEDGVTVFYESTGNLHFYGTAIVPIDVKNKTVLSDQVWTLEGVVERGIRGALYAFIFEDKFKKLDSVLADLEKNENIVGRKVEAIENVGGIGYMTPYYFLANDNDDQAIEPVYDYYMKNPNASKEELLNEYKQDLFIPEDFLFSIQFYMKDQKKSPEEEILKTIVKTIEDNDGIPSGAYAINLHDNYVIREAAEGAKKNSISKKFPNGEIIKK</sequence>